<name>F4Q983_CACFS</name>
<proteinExistence type="predicted"/>
<dbReference type="Proteomes" id="UP000007797">
    <property type="component" value="Unassembled WGS sequence"/>
</dbReference>
<reference evidence="3" key="1">
    <citation type="journal article" date="2011" name="Genome Res.">
        <title>Phylogeny-wide analysis of social amoeba genomes highlights ancient origins for complex intercellular communication.</title>
        <authorList>
            <person name="Heidel A.J."/>
            <person name="Lawal H.M."/>
            <person name="Felder M."/>
            <person name="Schilde C."/>
            <person name="Helps N.R."/>
            <person name="Tunggal B."/>
            <person name="Rivero F."/>
            <person name="John U."/>
            <person name="Schleicher M."/>
            <person name="Eichinger L."/>
            <person name="Platzer M."/>
            <person name="Noegel A.A."/>
            <person name="Schaap P."/>
            <person name="Gloeckner G."/>
        </authorList>
    </citation>
    <scope>NUCLEOTIDE SEQUENCE [LARGE SCALE GENOMIC DNA]</scope>
    <source>
        <strain evidence="3">SH3</strain>
    </source>
</reference>
<dbReference type="AlphaFoldDB" id="F4Q983"/>
<dbReference type="KEGG" id="dfa:DFA_10086"/>
<gene>
    <name evidence="2" type="ORF">DFA_10086</name>
</gene>
<dbReference type="GeneID" id="14867612"/>
<protein>
    <submittedName>
        <fullName evidence="2">Uncharacterized protein</fullName>
    </submittedName>
</protein>
<keyword evidence="3" id="KW-1185">Reference proteome</keyword>
<evidence type="ECO:0000313" key="3">
    <source>
        <dbReference type="Proteomes" id="UP000007797"/>
    </source>
</evidence>
<dbReference type="EMBL" id="GL883026">
    <property type="protein sequence ID" value="EGG15252.1"/>
    <property type="molecule type" value="Genomic_DNA"/>
</dbReference>
<organism evidence="2 3">
    <name type="scientific">Cavenderia fasciculata</name>
    <name type="common">Slime mold</name>
    <name type="synonym">Dictyostelium fasciculatum</name>
    <dbReference type="NCBI Taxonomy" id="261658"/>
    <lineage>
        <taxon>Eukaryota</taxon>
        <taxon>Amoebozoa</taxon>
        <taxon>Evosea</taxon>
        <taxon>Eumycetozoa</taxon>
        <taxon>Dictyostelia</taxon>
        <taxon>Acytosteliales</taxon>
        <taxon>Cavenderiaceae</taxon>
        <taxon>Cavenderia</taxon>
    </lineage>
</organism>
<sequence length="35" mass="4039">MNNKIFRKGDDQQGQANSKQGGRETRQHERKLSVP</sequence>
<feature type="compositionally biased region" description="Basic and acidic residues" evidence="1">
    <location>
        <begin position="21"/>
        <end position="35"/>
    </location>
</feature>
<feature type="region of interest" description="Disordered" evidence="1">
    <location>
        <begin position="1"/>
        <end position="35"/>
    </location>
</feature>
<evidence type="ECO:0000313" key="2">
    <source>
        <dbReference type="EMBL" id="EGG15252.1"/>
    </source>
</evidence>
<accession>F4Q983</accession>
<dbReference type="RefSeq" id="XP_004351972.1">
    <property type="nucleotide sequence ID" value="XM_004351920.1"/>
</dbReference>
<evidence type="ECO:0000256" key="1">
    <source>
        <dbReference type="SAM" id="MobiDB-lite"/>
    </source>
</evidence>